<feature type="transmembrane region" description="Helical" evidence="6">
    <location>
        <begin position="204"/>
        <end position="220"/>
    </location>
</feature>
<feature type="transmembrane region" description="Helical" evidence="6">
    <location>
        <begin position="175"/>
        <end position="192"/>
    </location>
</feature>
<proteinExistence type="predicted"/>
<evidence type="ECO:0000256" key="4">
    <source>
        <dbReference type="ARBA" id="ARBA00023136"/>
    </source>
</evidence>
<keyword evidence="4 6" id="KW-0472">Membrane</keyword>
<evidence type="ECO:0000259" key="7">
    <source>
        <dbReference type="Pfam" id="PF00520"/>
    </source>
</evidence>
<dbReference type="SUPFAM" id="SSF81324">
    <property type="entry name" value="Voltage-gated potassium channels"/>
    <property type="match status" value="1"/>
</dbReference>
<feature type="region of interest" description="Disordered" evidence="5">
    <location>
        <begin position="1"/>
        <end position="43"/>
    </location>
</feature>
<evidence type="ECO:0000256" key="3">
    <source>
        <dbReference type="ARBA" id="ARBA00022989"/>
    </source>
</evidence>
<evidence type="ECO:0000256" key="1">
    <source>
        <dbReference type="ARBA" id="ARBA00004141"/>
    </source>
</evidence>
<evidence type="ECO:0000256" key="6">
    <source>
        <dbReference type="SAM" id="Phobius"/>
    </source>
</evidence>
<feature type="domain" description="Ion transport" evidence="7">
    <location>
        <begin position="176"/>
        <end position="380"/>
    </location>
</feature>
<dbReference type="Gene3D" id="1.20.120.350">
    <property type="entry name" value="Voltage-gated potassium channels. Chain C"/>
    <property type="match status" value="1"/>
</dbReference>
<reference evidence="8" key="1">
    <citation type="journal article" date="2019" name="bioRxiv">
        <title>The Genome of the Zebra Mussel, Dreissena polymorpha: A Resource for Invasive Species Research.</title>
        <authorList>
            <person name="McCartney M.A."/>
            <person name="Auch B."/>
            <person name="Kono T."/>
            <person name="Mallez S."/>
            <person name="Zhang Y."/>
            <person name="Obille A."/>
            <person name="Becker A."/>
            <person name="Abrahante J.E."/>
            <person name="Garbe J."/>
            <person name="Badalamenti J.P."/>
            <person name="Herman A."/>
            <person name="Mangelson H."/>
            <person name="Liachko I."/>
            <person name="Sullivan S."/>
            <person name="Sone E.D."/>
            <person name="Koren S."/>
            <person name="Silverstein K.A.T."/>
            <person name="Beckman K.B."/>
            <person name="Gohl D.M."/>
        </authorList>
    </citation>
    <scope>NUCLEOTIDE SEQUENCE</scope>
    <source>
        <strain evidence="8">Duluth1</strain>
        <tissue evidence="8">Whole animal</tissue>
    </source>
</reference>
<evidence type="ECO:0000256" key="2">
    <source>
        <dbReference type="ARBA" id="ARBA00022692"/>
    </source>
</evidence>
<keyword evidence="9" id="KW-1185">Reference proteome</keyword>
<comment type="caution">
    <text evidence="8">The sequence shown here is derived from an EMBL/GenBank/DDBJ whole genome shotgun (WGS) entry which is preliminary data.</text>
</comment>
<organism evidence="8 9">
    <name type="scientific">Dreissena polymorpha</name>
    <name type="common">Zebra mussel</name>
    <name type="synonym">Mytilus polymorpha</name>
    <dbReference type="NCBI Taxonomy" id="45954"/>
    <lineage>
        <taxon>Eukaryota</taxon>
        <taxon>Metazoa</taxon>
        <taxon>Spiralia</taxon>
        <taxon>Lophotrochozoa</taxon>
        <taxon>Mollusca</taxon>
        <taxon>Bivalvia</taxon>
        <taxon>Autobranchia</taxon>
        <taxon>Heteroconchia</taxon>
        <taxon>Euheterodonta</taxon>
        <taxon>Imparidentia</taxon>
        <taxon>Neoheterodontei</taxon>
        <taxon>Myida</taxon>
        <taxon>Dreissenoidea</taxon>
        <taxon>Dreissenidae</taxon>
        <taxon>Dreissena</taxon>
    </lineage>
</organism>
<gene>
    <name evidence="8" type="ORF">DPMN_086644</name>
</gene>
<feature type="transmembrane region" description="Helical" evidence="6">
    <location>
        <begin position="304"/>
        <end position="326"/>
    </location>
</feature>
<keyword evidence="3 6" id="KW-1133">Transmembrane helix</keyword>
<comment type="subcellular location">
    <subcellularLocation>
        <location evidence="1">Membrane</location>
        <topology evidence="1">Multi-pass membrane protein</topology>
    </subcellularLocation>
</comment>
<name>A0A9D4KR97_DREPO</name>
<evidence type="ECO:0000256" key="5">
    <source>
        <dbReference type="SAM" id="MobiDB-lite"/>
    </source>
</evidence>
<dbReference type="AlphaFoldDB" id="A0A9D4KR97"/>
<dbReference type="PANTHER" id="PTHR46726">
    <property type="entry name" value="TWO PORE CHANNEL 3"/>
    <property type="match status" value="1"/>
</dbReference>
<dbReference type="GO" id="GO:0005216">
    <property type="term" value="F:monoatomic ion channel activity"/>
    <property type="evidence" value="ECO:0007669"/>
    <property type="project" value="InterPro"/>
</dbReference>
<protein>
    <recommendedName>
        <fullName evidence="7">Ion transport domain-containing protein</fullName>
    </recommendedName>
</protein>
<dbReference type="InterPro" id="IPR005821">
    <property type="entry name" value="Ion_trans_dom"/>
</dbReference>
<evidence type="ECO:0000313" key="8">
    <source>
        <dbReference type="EMBL" id="KAH3844386.1"/>
    </source>
</evidence>
<dbReference type="EMBL" id="JAIWYP010000003">
    <property type="protein sequence ID" value="KAH3844386.1"/>
    <property type="molecule type" value="Genomic_DNA"/>
</dbReference>
<accession>A0A9D4KR97</accession>
<dbReference type="Pfam" id="PF00520">
    <property type="entry name" value="Ion_trans"/>
    <property type="match status" value="1"/>
</dbReference>
<evidence type="ECO:0000313" key="9">
    <source>
        <dbReference type="Proteomes" id="UP000828390"/>
    </source>
</evidence>
<dbReference type="PANTHER" id="PTHR46726:SF1">
    <property type="entry name" value="TWO-PORE CALCIUM CHANNEL 3"/>
    <property type="match status" value="1"/>
</dbReference>
<dbReference type="InterPro" id="IPR027359">
    <property type="entry name" value="Volt_channel_dom_sf"/>
</dbReference>
<dbReference type="Proteomes" id="UP000828390">
    <property type="component" value="Unassembled WGS sequence"/>
</dbReference>
<sequence length="401" mass="46269">MEAARINITGGIKPFKDNDSSDVAKSSSKQVHDANSHFNASDNELCKNKKQTALSGQGEPRLVIPKIVVTMAPDDESCVEQTSLPSSPIEFRKKSSDEIETVIDHDYRYSHYLLDVPQEAKVSRKHMIGSEQEITESELILAATLVHDAMEGRNAKFKTERNCVAAYRLYKKWQLTLLLYLAILINLSLVIFEEPAVESLALDYPVTLPIEVVCLLYFVFRTSHQFYGRSRQQFLRDIKNVIVIIIIVITFIDMFVYAVMKTVAPDATHVRVSRPLRAVIIVNLSDSRQIRRAWRNMRRTFKETIHVVVLFFFFIFVFALIAFKIFNVRQDITFHNKKPYFKNYMDSVWEMYVLVTTSNNPDVILPAFKESRFLLHFLFGLHLRVFLHLPQCVFSGGLSQF</sequence>
<dbReference type="GO" id="GO:0016020">
    <property type="term" value="C:membrane"/>
    <property type="evidence" value="ECO:0007669"/>
    <property type="project" value="UniProtKB-SubCell"/>
</dbReference>
<reference evidence="8" key="2">
    <citation type="submission" date="2020-11" db="EMBL/GenBank/DDBJ databases">
        <authorList>
            <person name="McCartney M.A."/>
            <person name="Auch B."/>
            <person name="Kono T."/>
            <person name="Mallez S."/>
            <person name="Becker A."/>
            <person name="Gohl D.M."/>
            <person name="Silverstein K.A.T."/>
            <person name="Koren S."/>
            <person name="Bechman K.B."/>
            <person name="Herman A."/>
            <person name="Abrahante J.E."/>
            <person name="Garbe J."/>
        </authorList>
    </citation>
    <scope>NUCLEOTIDE SEQUENCE</scope>
    <source>
        <strain evidence="8">Duluth1</strain>
        <tissue evidence="8">Whole animal</tissue>
    </source>
</reference>
<feature type="transmembrane region" description="Helical" evidence="6">
    <location>
        <begin position="241"/>
        <end position="260"/>
    </location>
</feature>
<dbReference type="Gene3D" id="1.10.287.70">
    <property type="match status" value="1"/>
</dbReference>
<keyword evidence="2 6" id="KW-0812">Transmembrane</keyword>